<dbReference type="STRING" id="471852.Tcur_0625"/>
<feature type="domain" description="Glycosyltransferase 2-like" evidence="5">
    <location>
        <begin position="11"/>
        <end position="164"/>
    </location>
</feature>
<feature type="compositionally biased region" description="Low complexity" evidence="4">
    <location>
        <begin position="287"/>
        <end position="297"/>
    </location>
</feature>
<dbReference type="KEGG" id="tcu:Tcur_0625"/>
<evidence type="ECO:0000256" key="1">
    <source>
        <dbReference type="ARBA" id="ARBA00006739"/>
    </source>
</evidence>
<evidence type="ECO:0000259" key="5">
    <source>
        <dbReference type="Pfam" id="PF00535"/>
    </source>
</evidence>
<dbReference type="GO" id="GO:0016757">
    <property type="term" value="F:glycosyltransferase activity"/>
    <property type="evidence" value="ECO:0007669"/>
    <property type="project" value="UniProtKB-KW"/>
</dbReference>
<reference evidence="6 7" key="1">
    <citation type="journal article" date="2011" name="Stand. Genomic Sci.">
        <title>Complete genome sequence of Thermomonospora curvata type strain (B9).</title>
        <authorList>
            <person name="Chertkov O."/>
            <person name="Sikorski J."/>
            <person name="Nolan M."/>
            <person name="Lapidus A."/>
            <person name="Lucas S."/>
            <person name="Del Rio T.G."/>
            <person name="Tice H."/>
            <person name="Cheng J.F."/>
            <person name="Goodwin L."/>
            <person name="Pitluck S."/>
            <person name="Liolios K."/>
            <person name="Ivanova N."/>
            <person name="Mavromatis K."/>
            <person name="Mikhailova N."/>
            <person name="Ovchinnikova G."/>
            <person name="Pati A."/>
            <person name="Chen A."/>
            <person name="Palaniappan K."/>
            <person name="Djao O.D."/>
            <person name="Land M."/>
            <person name="Hauser L."/>
            <person name="Chang Y.J."/>
            <person name="Jeffries C.D."/>
            <person name="Brettin T."/>
            <person name="Han C."/>
            <person name="Detter J.C."/>
            <person name="Rohde M."/>
            <person name="Goker M."/>
            <person name="Woyke T."/>
            <person name="Bristow J."/>
            <person name="Eisen J.A."/>
            <person name="Markowitz V."/>
            <person name="Hugenholtz P."/>
            <person name="Klenk H.P."/>
            <person name="Kyrpides N.C."/>
        </authorList>
    </citation>
    <scope>NUCLEOTIDE SEQUENCE [LARGE SCALE GENOMIC DNA]</scope>
    <source>
        <strain evidence="7">ATCC 19995 / DSM 43183 / JCM 3096 / KCTC 9072 / NBRC 15933 / NCIMB 10081 / Henssen B9</strain>
    </source>
</reference>
<sequence>MAPEPFSLLLTVYGGDREEYIRAAFRSAVHDQQLRPDEVVLVQDGPVSAEIALCLKELVATSPVEVKFLQLEHNRGLGPALDAGLAAGSHDIVARMDADDIAMPHRFKRQVPLVRAGADLVGAGLLEFGADLNDIVGRRIPPSDPLDIARYSRLHDPFNHPTVVYRRSAVLAAGGYGDLPLMEDYWLFVRMIANGAKVVNVAEPLVYYRVSAGAYERRGGRALLNSELRLQREMLQHGFITRTQYLRNVALRGGYRLVPTSIRRPFYRMLVAPYGARRNRSRERMAASAAKAAASGGRSRGGLRKG</sequence>
<keyword evidence="7" id="KW-1185">Reference proteome</keyword>
<accession>D1A4I5</accession>
<dbReference type="Pfam" id="PF00535">
    <property type="entry name" value="Glycos_transf_2"/>
    <property type="match status" value="1"/>
</dbReference>
<keyword evidence="3 6" id="KW-0808">Transferase</keyword>
<dbReference type="Proteomes" id="UP000001918">
    <property type="component" value="Chromosome"/>
</dbReference>
<dbReference type="PANTHER" id="PTHR43685:SF5">
    <property type="entry name" value="GLYCOSYLTRANSFERASE EPSE-RELATED"/>
    <property type="match status" value="1"/>
</dbReference>
<dbReference type="InterPro" id="IPR029044">
    <property type="entry name" value="Nucleotide-diphossugar_trans"/>
</dbReference>
<dbReference type="OrthoDB" id="7665907at2"/>
<comment type="similarity">
    <text evidence="1">Belongs to the glycosyltransferase 2 family.</text>
</comment>
<evidence type="ECO:0000313" key="7">
    <source>
        <dbReference type="Proteomes" id="UP000001918"/>
    </source>
</evidence>
<dbReference type="Gene3D" id="3.90.550.10">
    <property type="entry name" value="Spore Coat Polysaccharide Biosynthesis Protein SpsA, Chain A"/>
    <property type="match status" value="1"/>
</dbReference>
<evidence type="ECO:0000256" key="3">
    <source>
        <dbReference type="ARBA" id="ARBA00022679"/>
    </source>
</evidence>
<feature type="region of interest" description="Disordered" evidence="4">
    <location>
        <begin position="287"/>
        <end position="306"/>
    </location>
</feature>
<evidence type="ECO:0000313" key="6">
    <source>
        <dbReference type="EMBL" id="ACY96220.1"/>
    </source>
</evidence>
<protein>
    <submittedName>
        <fullName evidence="6">Glycosyl transferase family 2</fullName>
    </submittedName>
</protein>
<gene>
    <name evidence="6" type="ordered locus">Tcur_0625</name>
</gene>
<organism evidence="6 7">
    <name type="scientific">Thermomonospora curvata (strain ATCC 19995 / DSM 43183 / JCM 3096 / KCTC 9072 / NBRC 15933 / NCIMB 10081 / Henssen B9)</name>
    <dbReference type="NCBI Taxonomy" id="471852"/>
    <lineage>
        <taxon>Bacteria</taxon>
        <taxon>Bacillati</taxon>
        <taxon>Actinomycetota</taxon>
        <taxon>Actinomycetes</taxon>
        <taxon>Streptosporangiales</taxon>
        <taxon>Thermomonosporaceae</taxon>
        <taxon>Thermomonospora</taxon>
    </lineage>
</organism>
<dbReference type="SUPFAM" id="SSF53448">
    <property type="entry name" value="Nucleotide-diphospho-sugar transferases"/>
    <property type="match status" value="1"/>
</dbReference>
<name>D1A4I5_THECD</name>
<evidence type="ECO:0000256" key="2">
    <source>
        <dbReference type="ARBA" id="ARBA00022676"/>
    </source>
</evidence>
<keyword evidence="2" id="KW-0328">Glycosyltransferase</keyword>
<dbReference type="EMBL" id="CP001738">
    <property type="protein sequence ID" value="ACY96220.1"/>
    <property type="molecule type" value="Genomic_DNA"/>
</dbReference>
<dbReference type="PANTHER" id="PTHR43685">
    <property type="entry name" value="GLYCOSYLTRANSFERASE"/>
    <property type="match status" value="1"/>
</dbReference>
<dbReference type="CAZy" id="GT2">
    <property type="family name" value="Glycosyltransferase Family 2"/>
</dbReference>
<dbReference type="AlphaFoldDB" id="D1A4I5"/>
<proteinExistence type="inferred from homology"/>
<dbReference type="eggNOG" id="COG1215">
    <property type="taxonomic scope" value="Bacteria"/>
</dbReference>
<dbReference type="RefSeq" id="WP_012851004.1">
    <property type="nucleotide sequence ID" value="NC_013510.1"/>
</dbReference>
<evidence type="ECO:0000256" key="4">
    <source>
        <dbReference type="SAM" id="MobiDB-lite"/>
    </source>
</evidence>
<dbReference type="InterPro" id="IPR050834">
    <property type="entry name" value="Glycosyltransf_2"/>
</dbReference>
<dbReference type="InterPro" id="IPR001173">
    <property type="entry name" value="Glyco_trans_2-like"/>
</dbReference>
<dbReference type="HOGENOM" id="CLU_025996_0_9_11"/>